<keyword evidence="9" id="KW-0675">Receptor</keyword>
<keyword evidence="5 8" id="KW-0472">Membrane</keyword>
<evidence type="ECO:0000313" key="9">
    <source>
        <dbReference type="EMBL" id="CAH2247087.1"/>
    </source>
</evidence>
<proteinExistence type="inferred from homology"/>
<dbReference type="PANTHER" id="PTHR20855">
    <property type="entry name" value="ADIPOR/PROGESTIN RECEPTOR-RELATED"/>
    <property type="match status" value="1"/>
</dbReference>
<dbReference type="Pfam" id="PF03006">
    <property type="entry name" value="HlyIII"/>
    <property type="match status" value="1"/>
</dbReference>
<comment type="subcellular location">
    <subcellularLocation>
        <location evidence="1">Membrane</location>
        <topology evidence="1">Multi-pass membrane protein</topology>
    </subcellularLocation>
</comment>
<dbReference type="InterPro" id="IPR004254">
    <property type="entry name" value="AdipoR/HlyIII-related"/>
</dbReference>
<keyword evidence="6" id="KW-0862">Zinc</keyword>
<dbReference type="GO" id="GO:0046872">
    <property type="term" value="F:metal ion binding"/>
    <property type="evidence" value="ECO:0007669"/>
    <property type="project" value="UniProtKB-KW"/>
</dbReference>
<sequence length="464" mass="52245">MLKLQSPPCSTYIRGIVSQVLCSTGPARAPSPDLHSQPPGQIQPGHHHGSRQGTITGPPPSATSTYLAKAPSLDLQASIPGPPTRAPSLDLHHPQPPHPALAPSLDLHPQPGRVTMPLKPYTRDKDSSSLLRWDEVPDDFVECFILSGYRRLHLTAQECLASIFQPTNETLNFWTHFIPLVLFLSKFYQVLFLAGELPFHHPALLPLWCYASGVLLTFAMSCTAHVFSCRSLRLRAAFFFLDYACISYYGFASTVAYTYYLLPRLDLLDPTVMTPYLHSLGWHRVDYSLLLGVYGELVLPVAFVLAVTCTVACCKSRSEDCSYPFAIRTFVFAMPLSMACPVMIESLLFDLRMKNPTLFVHFYRRYFWLLVAAFFNVSKIPERIHPGLFDIIGHSHQLFHIFTFLSIYDQMHYVEEGLEHFLKAPATYHLPTFSGTVGYMLLLTLCLGLVVRTYLKGLTNIKQN</sequence>
<evidence type="ECO:0000256" key="6">
    <source>
        <dbReference type="PIRSR" id="PIRSR604254-1"/>
    </source>
</evidence>
<dbReference type="GO" id="GO:0038023">
    <property type="term" value="F:signaling receptor activity"/>
    <property type="evidence" value="ECO:0007669"/>
    <property type="project" value="TreeGrafter"/>
</dbReference>
<feature type="transmembrane region" description="Helical" evidence="8">
    <location>
        <begin position="428"/>
        <end position="455"/>
    </location>
</feature>
<keyword evidence="3 8" id="KW-0812">Transmembrane</keyword>
<feature type="transmembrane region" description="Helical" evidence="8">
    <location>
        <begin position="205"/>
        <end position="227"/>
    </location>
</feature>
<dbReference type="GO" id="GO:0016020">
    <property type="term" value="C:membrane"/>
    <property type="evidence" value="ECO:0007669"/>
    <property type="project" value="UniProtKB-SubCell"/>
</dbReference>
<keyword evidence="4 8" id="KW-1133">Transmembrane helix</keyword>
<feature type="transmembrane region" description="Helical" evidence="8">
    <location>
        <begin position="287"/>
        <end position="313"/>
    </location>
</feature>
<gene>
    <name evidence="9" type="ORF">PECUL_23A013135</name>
</gene>
<protein>
    <submittedName>
        <fullName evidence="9">Membrane progestin receptor epsilon</fullName>
    </submittedName>
</protein>
<evidence type="ECO:0000313" key="10">
    <source>
        <dbReference type="Proteomes" id="UP001295444"/>
    </source>
</evidence>
<keyword evidence="10" id="KW-1185">Reference proteome</keyword>
<dbReference type="AlphaFoldDB" id="A0AAD1VSA8"/>
<evidence type="ECO:0000256" key="2">
    <source>
        <dbReference type="ARBA" id="ARBA00007018"/>
    </source>
</evidence>
<dbReference type="PANTHER" id="PTHR20855:SF143">
    <property type="entry name" value="MEMBRANE PROGESTIN RECEPTOR EPSILON"/>
    <property type="match status" value="1"/>
</dbReference>
<feature type="binding site" evidence="6">
    <location>
        <position position="400"/>
    </location>
    <ligand>
        <name>Zn(2+)</name>
        <dbReference type="ChEBI" id="CHEBI:29105"/>
    </ligand>
</feature>
<organism evidence="9 10">
    <name type="scientific">Pelobates cultripes</name>
    <name type="common">Western spadefoot toad</name>
    <dbReference type="NCBI Taxonomy" id="61616"/>
    <lineage>
        <taxon>Eukaryota</taxon>
        <taxon>Metazoa</taxon>
        <taxon>Chordata</taxon>
        <taxon>Craniata</taxon>
        <taxon>Vertebrata</taxon>
        <taxon>Euteleostomi</taxon>
        <taxon>Amphibia</taxon>
        <taxon>Batrachia</taxon>
        <taxon>Anura</taxon>
        <taxon>Pelobatoidea</taxon>
        <taxon>Pelobatidae</taxon>
        <taxon>Pelobates</taxon>
    </lineage>
</organism>
<feature type="transmembrane region" description="Helical" evidence="8">
    <location>
        <begin position="325"/>
        <end position="344"/>
    </location>
</feature>
<feature type="transmembrane region" description="Helical" evidence="8">
    <location>
        <begin position="239"/>
        <end position="260"/>
    </location>
</feature>
<keyword evidence="6" id="KW-0479">Metal-binding</keyword>
<dbReference type="Proteomes" id="UP001295444">
    <property type="component" value="Chromosome 02"/>
</dbReference>
<feature type="transmembrane region" description="Helical" evidence="8">
    <location>
        <begin position="173"/>
        <end position="193"/>
    </location>
</feature>
<feature type="binding site" evidence="6">
    <location>
        <position position="396"/>
    </location>
    <ligand>
        <name>Zn(2+)</name>
        <dbReference type="ChEBI" id="CHEBI:29105"/>
    </ligand>
</feature>
<feature type="binding site" evidence="6">
    <location>
        <position position="225"/>
    </location>
    <ligand>
        <name>Zn(2+)</name>
        <dbReference type="ChEBI" id="CHEBI:29105"/>
    </ligand>
</feature>
<evidence type="ECO:0000256" key="7">
    <source>
        <dbReference type="SAM" id="MobiDB-lite"/>
    </source>
</evidence>
<dbReference type="EMBL" id="OW240913">
    <property type="protein sequence ID" value="CAH2247087.1"/>
    <property type="molecule type" value="Genomic_DNA"/>
</dbReference>
<evidence type="ECO:0000256" key="5">
    <source>
        <dbReference type="ARBA" id="ARBA00023136"/>
    </source>
</evidence>
<evidence type="ECO:0000256" key="1">
    <source>
        <dbReference type="ARBA" id="ARBA00004141"/>
    </source>
</evidence>
<evidence type="ECO:0000256" key="4">
    <source>
        <dbReference type="ARBA" id="ARBA00022989"/>
    </source>
</evidence>
<name>A0AAD1VSA8_PELCU</name>
<feature type="region of interest" description="Disordered" evidence="7">
    <location>
        <begin position="24"/>
        <end position="109"/>
    </location>
</feature>
<reference evidence="9" key="1">
    <citation type="submission" date="2022-03" db="EMBL/GenBank/DDBJ databases">
        <authorList>
            <person name="Alioto T."/>
            <person name="Alioto T."/>
            <person name="Gomez Garrido J."/>
        </authorList>
    </citation>
    <scope>NUCLEOTIDE SEQUENCE</scope>
</reference>
<evidence type="ECO:0000256" key="3">
    <source>
        <dbReference type="ARBA" id="ARBA00022692"/>
    </source>
</evidence>
<accession>A0AAD1VSA8</accession>
<evidence type="ECO:0000256" key="8">
    <source>
        <dbReference type="SAM" id="Phobius"/>
    </source>
</evidence>
<comment type="similarity">
    <text evidence="2">Belongs to the ADIPOR family.</text>
</comment>